<keyword evidence="2" id="KW-1185">Reference proteome</keyword>
<proteinExistence type="predicted"/>
<dbReference type="EMBL" id="MU006740">
    <property type="protein sequence ID" value="KAF2623035.1"/>
    <property type="molecule type" value="Genomic_DNA"/>
</dbReference>
<gene>
    <name evidence="1" type="ORF">BU25DRAFT_479628</name>
</gene>
<protein>
    <submittedName>
        <fullName evidence="1">Uncharacterized protein</fullName>
    </submittedName>
</protein>
<evidence type="ECO:0000313" key="1">
    <source>
        <dbReference type="EMBL" id="KAF2623035.1"/>
    </source>
</evidence>
<name>A0ACB6RNR3_9PLEO</name>
<sequence length="407" mass="47371">MPFHTPWSPTTALPVLLSTTILIVCALYVLAYPPKLRPLAFALLCLPWTYSFTYQLSLTPWFTLNDTFGRMLYIWLAYMNYAFLIVRVDPVVSKKTEKTDGGPPGGGWRERLRWAEKVLYTRHLRRQPQHGYDRLHFCTHHILKVLLLLSINYTWDHFIDTPPSFSSMRASFLRRLPSSFNRDELMTRGTMVWDSCIGDMLYFSSLYSLFAVLFVGILRLDEPSEWDMSLFGSLGDCWSVRRYWGVYWHDYINASFSTHVKIVTRRWLGMQRGRVGTRLVENAVVFVVSGCMHSLVRFVQTEGSGEIWTVAIWYGAQMLPIAIEGVVQHVWLKSGLVMGCKTWLSEGVVMRMERAVGYVWVFAWMFWSVPKYLHTRHAWETENLRRKYPELFGRVVEDLKVTVAAGD</sequence>
<evidence type="ECO:0000313" key="2">
    <source>
        <dbReference type="Proteomes" id="UP000799754"/>
    </source>
</evidence>
<dbReference type="Proteomes" id="UP000799754">
    <property type="component" value="Unassembled WGS sequence"/>
</dbReference>
<organism evidence="1 2">
    <name type="scientific">Macroventuria anomochaeta</name>
    <dbReference type="NCBI Taxonomy" id="301207"/>
    <lineage>
        <taxon>Eukaryota</taxon>
        <taxon>Fungi</taxon>
        <taxon>Dikarya</taxon>
        <taxon>Ascomycota</taxon>
        <taxon>Pezizomycotina</taxon>
        <taxon>Dothideomycetes</taxon>
        <taxon>Pleosporomycetidae</taxon>
        <taxon>Pleosporales</taxon>
        <taxon>Pleosporineae</taxon>
        <taxon>Didymellaceae</taxon>
        <taxon>Macroventuria</taxon>
    </lineage>
</organism>
<reference evidence="1" key="1">
    <citation type="journal article" date="2020" name="Stud. Mycol.">
        <title>101 Dothideomycetes genomes: a test case for predicting lifestyles and emergence of pathogens.</title>
        <authorList>
            <person name="Haridas S."/>
            <person name="Albert R."/>
            <person name="Binder M."/>
            <person name="Bloem J."/>
            <person name="Labutti K."/>
            <person name="Salamov A."/>
            <person name="Andreopoulos B."/>
            <person name="Baker S."/>
            <person name="Barry K."/>
            <person name="Bills G."/>
            <person name="Bluhm B."/>
            <person name="Cannon C."/>
            <person name="Castanera R."/>
            <person name="Culley D."/>
            <person name="Daum C."/>
            <person name="Ezra D."/>
            <person name="Gonzalez J."/>
            <person name="Henrissat B."/>
            <person name="Kuo A."/>
            <person name="Liang C."/>
            <person name="Lipzen A."/>
            <person name="Lutzoni F."/>
            <person name="Magnuson J."/>
            <person name="Mondo S."/>
            <person name="Nolan M."/>
            <person name="Ohm R."/>
            <person name="Pangilinan J."/>
            <person name="Park H.-J."/>
            <person name="Ramirez L."/>
            <person name="Alfaro M."/>
            <person name="Sun H."/>
            <person name="Tritt A."/>
            <person name="Yoshinaga Y."/>
            <person name="Zwiers L.-H."/>
            <person name="Turgeon B."/>
            <person name="Goodwin S."/>
            <person name="Spatafora J."/>
            <person name="Crous P."/>
            <person name="Grigoriev I."/>
        </authorList>
    </citation>
    <scope>NUCLEOTIDE SEQUENCE</scope>
    <source>
        <strain evidence="1">CBS 525.71</strain>
    </source>
</reference>
<accession>A0ACB6RNR3</accession>
<comment type="caution">
    <text evidence="1">The sequence shown here is derived from an EMBL/GenBank/DDBJ whole genome shotgun (WGS) entry which is preliminary data.</text>
</comment>